<keyword evidence="2" id="KW-1185">Reference proteome</keyword>
<evidence type="ECO:0000313" key="2">
    <source>
        <dbReference type="Proteomes" id="UP000276133"/>
    </source>
</evidence>
<comment type="caution">
    <text evidence="1">The sequence shown here is derived from an EMBL/GenBank/DDBJ whole genome shotgun (WGS) entry which is preliminary data.</text>
</comment>
<dbReference type="AlphaFoldDB" id="A0A3M7PRX6"/>
<protein>
    <submittedName>
        <fullName evidence="1">Uncharacterized protein</fullName>
    </submittedName>
</protein>
<dbReference type="EMBL" id="REGN01009191">
    <property type="protein sequence ID" value="RNA01734.1"/>
    <property type="molecule type" value="Genomic_DNA"/>
</dbReference>
<name>A0A3M7PRX6_BRAPC</name>
<accession>A0A3M7PRX6</accession>
<evidence type="ECO:0000313" key="1">
    <source>
        <dbReference type="EMBL" id="RNA01734.1"/>
    </source>
</evidence>
<organism evidence="1 2">
    <name type="scientific">Brachionus plicatilis</name>
    <name type="common">Marine rotifer</name>
    <name type="synonym">Brachionus muelleri</name>
    <dbReference type="NCBI Taxonomy" id="10195"/>
    <lineage>
        <taxon>Eukaryota</taxon>
        <taxon>Metazoa</taxon>
        <taxon>Spiralia</taxon>
        <taxon>Gnathifera</taxon>
        <taxon>Rotifera</taxon>
        <taxon>Eurotatoria</taxon>
        <taxon>Monogononta</taxon>
        <taxon>Pseudotrocha</taxon>
        <taxon>Ploima</taxon>
        <taxon>Brachionidae</taxon>
        <taxon>Brachionus</taxon>
    </lineage>
</organism>
<sequence length="76" mass="8513">MEVGLLKLCPDLTMFAKISLVVSKLVAVQTMKFLVLYVNHKINNHQLKGQIFESAKSVRTLAFSNKPNLYSPSSTM</sequence>
<proteinExistence type="predicted"/>
<gene>
    <name evidence="1" type="ORF">BpHYR1_015613</name>
</gene>
<dbReference type="Proteomes" id="UP000276133">
    <property type="component" value="Unassembled WGS sequence"/>
</dbReference>
<reference evidence="1 2" key="1">
    <citation type="journal article" date="2018" name="Sci. Rep.">
        <title>Genomic signatures of local adaptation to the degree of environmental predictability in rotifers.</title>
        <authorList>
            <person name="Franch-Gras L."/>
            <person name="Hahn C."/>
            <person name="Garcia-Roger E.M."/>
            <person name="Carmona M.J."/>
            <person name="Serra M."/>
            <person name="Gomez A."/>
        </authorList>
    </citation>
    <scope>NUCLEOTIDE SEQUENCE [LARGE SCALE GENOMIC DNA]</scope>
    <source>
        <strain evidence="1">HYR1</strain>
    </source>
</reference>